<sequence length="181" mass="20292">MDRKENAGNNTTAKKINGKQQDDNDHNGGLPGLRTPNSFWFSYKLGKAYNLVTKTYSAAFEVNVLLAATRNQSSLGTFDFSFLCLQLRPMSSLRVRDIVVPAQIYRYIYIEHVRMRISQRKDRNKPTALVSDDVSAERTRKGTCASDIGGHEVELAAHPEVTSRTAGARKVRNFEPGKERG</sequence>
<proteinExistence type="predicted"/>
<reference evidence="3" key="1">
    <citation type="submission" date="2014-03" db="EMBL/GenBank/DDBJ databases">
        <authorList>
            <person name="Aksoy S."/>
            <person name="Warren W."/>
            <person name="Wilson R.K."/>
        </authorList>
    </citation>
    <scope>NUCLEOTIDE SEQUENCE [LARGE SCALE GENOMIC DNA]</scope>
    <source>
        <strain evidence="3">IAEA</strain>
    </source>
</reference>
<dbReference type="VEuPathDB" id="VectorBase:GPAI016128"/>
<name>A0A1A9ZIW0_GLOPL</name>
<evidence type="ECO:0000256" key="1">
    <source>
        <dbReference type="SAM" id="MobiDB-lite"/>
    </source>
</evidence>
<dbReference type="EnsemblMetazoa" id="GPAI016128-RA">
    <property type="protein sequence ID" value="GPAI016128-PA"/>
    <property type="gene ID" value="GPAI016128"/>
</dbReference>
<feature type="compositionally biased region" description="Basic and acidic residues" evidence="1">
    <location>
        <begin position="172"/>
        <end position="181"/>
    </location>
</feature>
<accession>A0A1A9ZIW0</accession>
<protein>
    <submittedName>
        <fullName evidence="2">Uncharacterized protein</fullName>
    </submittedName>
</protein>
<feature type="region of interest" description="Disordered" evidence="1">
    <location>
        <begin position="1"/>
        <end position="29"/>
    </location>
</feature>
<dbReference type="AlphaFoldDB" id="A0A1A9ZIW0"/>
<keyword evidence="3" id="KW-1185">Reference proteome</keyword>
<organism evidence="2 3">
    <name type="scientific">Glossina pallidipes</name>
    <name type="common">Tsetse fly</name>
    <dbReference type="NCBI Taxonomy" id="7398"/>
    <lineage>
        <taxon>Eukaryota</taxon>
        <taxon>Metazoa</taxon>
        <taxon>Ecdysozoa</taxon>
        <taxon>Arthropoda</taxon>
        <taxon>Hexapoda</taxon>
        <taxon>Insecta</taxon>
        <taxon>Pterygota</taxon>
        <taxon>Neoptera</taxon>
        <taxon>Endopterygota</taxon>
        <taxon>Diptera</taxon>
        <taxon>Brachycera</taxon>
        <taxon>Muscomorpha</taxon>
        <taxon>Hippoboscoidea</taxon>
        <taxon>Glossinidae</taxon>
        <taxon>Glossina</taxon>
    </lineage>
</organism>
<reference evidence="2" key="2">
    <citation type="submission" date="2020-05" db="UniProtKB">
        <authorList>
            <consortium name="EnsemblMetazoa"/>
        </authorList>
    </citation>
    <scope>IDENTIFICATION</scope>
    <source>
        <strain evidence="2">IAEA</strain>
    </source>
</reference>
<evidence type="ECO:0000313" key="3">
    <source>
        <dbReference type="Proteomes" id="UP000092445"/>
    </source>
</evidence>
<feature type="region of interest" description="Disordered" evidence="1">
    <location>
        <begin position="157"/>
        <end position="181"/>
    </location>
</feature>
<evidence type="ECO:0000313" key="2">
    <source>
        <dbReference type="EnsemblMetazoa" id="GPAI016128-PA"/>
    </source>
</evidence>
<dbReference type="Proteomes" id="UP000092445">
    <property type="component" value="Unassembled WGS sequence"/>
</dbReference>